<dbReference type="GO" id="GO:0019684">
    <property type="term" value="P:photosynthesis, light reaction"/>
    <property type="evidence" value="ECO:0007669"/>
    <property type="project" value="InterPro"/>
</dbReference>
<keyword evidence="2" id="KW-1185">Reference proteome</keyword>
<reference evidence="1" key="2">
    <citation type="submission" date="2020-09" db="EMBL/GenBank/DDBJ databases">
        <authorList>
            <person name="Sun Q."/>
            <person name="Zhou Y."/>
        </authorList>
    </citation>
    <scope>NUCLEOTIDE SEQUENCE</scope>
    <source>
        <strain evidence="1">CGMCC 1.6333</strain>
    </source>
</reference>
<name>A0A917WWY1_9BACI</name>
<evidence type="ECO:0000313" key="1">
    <source>
        <dbReference type="EMBL" id="GGM37483.1"/>
    </source>
</evidence>
<gene>
    <name evidence="1" type="ORF">GCM10011351_24610</name>
</gene>
<dbReference type="Gene3D" id="3.90.50.10">
    <property type="entry name" value="Photosynthetic Reaction Center, subunit H, domain 2"/>
    <property type="match status" value="2"/>
</dbReference>
<sequence>MLSPISFDHVDSKNSTVNILASTDTVKNAPNKNEDEPVSKQDEVNLANHYGWPNYWSTVGPWGGFANPSVLAVSNKAAEIQDATEADHIDDHHLRSINEIKGDFTGYSVEGLDGKIGHVSDFVIDDTKWDISYLVVETSRLLVGNFILIAKDWVQDIEWHDKKVFVDITEEQAKEAADFDTEKPITRDYEAELYSKLGKPKHWD</sequence>
<proteinExistence type="predicted"/>
<protein>
    <recommendedName>
        <fullName evidence="3">PRC-barrel domain-containing protein</fullName>
    </recommendedName>
</protein>
<evidence type="ECO:0000313" key="2">
    <source>
        <dbReference type="Proteomes" id="UP000618460"/>
    </source>
</evidence>
<dbReference type="InterPro" id="IPR011033">
    <property type="entry name" value="PRC_barrel-like_sf"/>
</dbReference>
<dbReference type="SUPFAM" id="SSF50346">
    <property type="entry name" value="PRC-barrel domain"/>
    <property type="match status" value="2"/>
</dbReference>
<reference evidence="1" key="1">
    <citation type="journal article" date="2014" name="Int. J. Syst. Evol. Microbiol.">
        <title>Complete genome sequence of Corynebacterium casei LMG S-19264T (=DSM 44701T), isolated from a smear-ripened cheese.</title>
        <authorList>
            <consortium name="US DOE Joint Genome Institute (JGI-PGF)"/>
            <person name="Walter F."/>
            <person name="Albersmeier A."/>
            <person name="Kalinowski J."/>
            <person name="Ruckert C."/>
        </authorList>
    </citation>
    <scope>NUCLEOTIDE SEQUENCE</scope>
    <source>
        <strain evidence="1">CGMCC 1.6333</strain>
    </source>
</reference>
<dbReference type="Proteomes" id="UP000618460">
    <property type="component" value="Unassembled WGS sequence"/>
</dbReference>
<dbReference type="GO" id="GO:0030077">
    <property type="term" value="C:plasma membrane light-harvesting complex"/>
    <property type="evidence" value="ECO:0007669"/>
    <property type="project" value="InterPro"/>
</dbReference>
<organism evidence="1 2">
    <name type="scientific">Paraliobacillus quinghaiensis</name>
    <dbReference type="NCBI Taxonomy" id="470815"/>
    <lineage>
        <taxon>Bacteria</taxon>
        <taxon>Bacillati</taxon>
        <taxon>Bacillota</taxon>
        <taxon>Bacilli</taxon>
        <taxon>Bacillales</taxon>
        <taxon>Bacillaceae</taxon>
        <taxon>Paraliobacillus</taxon>
    </lineage>
</organism>
<dbReference type="InterPro" id="IPR014747">
    <property type="entry name" value="Bac_photo_RC_H_C"/>
</dbReference>
<accession>A0A917WWY1</accession>
<evidence type="ECO:0008006" key="3">
    <source>
        <dbReference type="Google" id="ProtNLM"/>
    </source>
</evidence>
<comment type="caution">
    <text evidence="1">The sequence shown here is derived from an EMBL/GenBank/DDBJ whole genome shotgun (WGS) entry which is preliminary data.</text>
</comment>
<dbReference type="AlphaFoldDB" id="A0A917WWY1"/>
<dbReference type="EMBL" id="BMLG01000016">
    <property type="protein sequence ID" value="GGM37483.1"/>
    <property type="molecule type" value="Genomic_DNA"/>
</dbReference>